<dbReference type="GO" id="GO:0032543">
    <property type="term" value="P:mitochondrial translation"/>
    <property type="evidence" value="ECO:0007669"/>
    <property type="project" value="InterPro"/>
</dbReference>
<dbReference type="Proteomes" id="UP000268162">
    <property type="component" value="Unassembled WGS sequence"/>
</dbReference>
<proteinExistence type="predicted"/>
<evidence type="ECO:0000313" key="2">
    <source>
        <dbReference type="Proteomes" id="UP000268162"/>
    </source>
</evidence>
<reference evidence="2" key="1">
    <citation type="journal article" date="2018" name="Nat. Microbiol.">
        <title>Leveraging single-cell genomics to expand the fungal tree of life.</title>
        <authorList>
            <person name="Ahrendt S.R."/>
            <person name="Quandt C.A."/>
            <person name="Ciobanu D."/>
            <person name="Clum A."/>
            <person name="Salamov A."/>
            <person name="Andreopoulos B."/>
            <person name="Cheng J.F."/>
            <person name="Woyke T."/>
            <person name="Pelin A."/>
            <person name="Henrissat B."/>
            <person name="Reynolds N.K."/>
            <person name="Benny G.L."/>
            <person name="Smith M.E."/>
            <person name="James T.Y."/>
            <person name="Grigoriev I.V."/>
        </authorList>
    </citation>
    <scope>NUCLEOTIDE SEQUENCE [LARGE SCALE GENOMIC DNA]</scope>
    <source>
        <strain evidence="2">RSA 468</strain>
    </source>
</reference>
<dbReference type="EMBL" id="ML002370">
    <property type="protein sequence ID" value="RKP38422.1"/>
    <property type="molecule type" value="Genomic_DNA"/>
</dbReference>
<dbReference type="GO" id="GO:0005763">
    <property type="term" value="C:mitochondrial small ribosomal subunit"/>
    <property type="evidence" value="ECO:0007669"/>
    <property type="project" value="TreeGrafter"/>
</dbReference>
<dbReference type="GO" id="GO:0003735">
    <property type="term" value="F:structural constituent of ribosome"/>
    <property type="evidence" value="ECO:0007669"/>
    <property type="project" value="InterPro"/>
</dbReference>
<organism evidence="1 2">
    <name type="scientific">Dimargaris cristalligena</name>
    <dbReference type="NCBI Taxonomy" id="215637"/>
    <lineage>
        <taxon>Eukaryota</taxon>
        <taxon>Fungi</taxon>
        <taxon>Fungi incertae sedis</taxon>
        <taxon>Zoopagomycota</taxon>
        <taxon>Kickxellomycotina</taxon>
        <taxon>Dimargaritomycetes</taxon>
        <taxon>Dimargaritales</taxon>
        <taxon>Dimargaritaceae</taxon>
        <taxon>Dimargaris</taxon>
    </lineage>
</organism>
<dbReference type="PANTHER" id="PTHR28066">
    <property type="entry name" value="37S RIBOSOMAL PROTEIN MRP10, MITOCHONDRIAL"/>
    <property type="match status" value="1"/>
</dbReference>
<accession>A0A4P9ZZP3</accession>
<gene>
    <name evidence="1" type="ORF">BJ085DRAFT_17665</name>
</gene>
<dbReference type="STRING" id="215637.A0A4P9ZZP3"/>
<protein>
    <recommendedName>
        <fullName evidence="3">37S ribosomal protein mrp10, mitochondrial</fullName>
    </recommendedName>
</protein>
<evidence type="ECO:0008006" key="3">
    <source>
        <dbReference type="Google" id="ProtNLM"/>
    </source>
</evidence>
<name>A0A4P9ZZP3_9FUNG</name>
<dbReference type="AlphaFoldDB" id="A0A4P9ZZP3"/>
<evidence type="ECO:0000313" key="1">
    <source>
        <dbReference type="EMBL" id="RKP38422.1"/>
    </source>
</evidence>
<sequence>MHIKKLKVNTKKAVAATPCTLEMASVMSCWATRSIDDQHCAIAAKALSECMAKPVTPAKRVPNINYHLARLGKFVL</sequence>
<keyword evidence="2" id="KW-1185">Reference proteome</keyword>
<dbReference type="InterPro" id="IPR017264">
    <property type="entry name" value="Ribosomal_mS37_fun"/>
</dbReference>
<dbReference type="PANTHER" id="PTHR28066:SF1">
    <property type="entry name" value="SMALL RIBOSOMAL SUBUNIT PROTEIN MS37"/>
    <property type="match status" value="1"/>
</dbReference>